<dbReference type="InterPro" id="IPR004358">
    <property type="entry name" value="Sig_transdc_His_kin-like_C"/>
</dbReference>
<evidence type="ECO:0000313" key="15">
    <source>
        <dbReference type="Proteomes" id="UP000501991"/>
    </source>
</evidence>
<accession>A0A6C1B4C0</accession>
<protein>
    <recommendedName>
        <fullName evidence="3">histidine kinase</fullName>
        <ecNumber evidence="3">2.7.13.3</ecNumber>
    </recommendedName>
</protein>
<dbReference type="InterPro" id="IPR013727">
    <property type="entry name" value="2CSK_N"/>
</dbReference>
<dbReference type="GO" id="GO:0000155">
    <property type="term" value="F:phosphorelay sensor kinase activity"/>
    <property type="evidence" value="ECO:0007669"/>
    <property type="project" value="InterPro"/>
</dbReference>
<dbReference type="EMBL" id="CP048836">
    <property type="protein sequence ID" value="QID18337.1"/>
    <property type="molecule type" value="Genomic_DNA"/>
</dbReference>
<feature type="domain" description="HAMP" evidence="13">
    <location>
        <begin position="188"/>
        <end position="240"/>
    </location>
</feature>
<feature type="domain" description="Histidine kinase" evidence="12">
    <location>
        <begin position="248"/>
        <end position="460"/>
    </location>
</feature>
<dbReference type="EC" id="2.7.13.3" evidence="3"/>
<dbReference type="PRINTS" id="PR00344">
    <property type="entry name" value="BCTRLSENSOR"/>
</dbReference>
<organism evidence="14 15">
    <name type="scientific">Nitrogeniibacter mangrovi</name>
    <dbReference type="NCBI Taxonomy" id="2016596"/>
    <lineage>
        <taxon>Bacteria</taxon>
        <taxon>Pseudomonadati</taxon>
        <taxon>Pseudomonadota</taxon>
        <taxon>Betaproteobacteria</taxon>
        <taxon>Rhodocyclales</taxon>
        <taxon>Zoogloeaceae</taxon>
        <taxon>Nitrogeniibacter</taxon>
    </lineage>
</organism>
<dbReference type="KEGG" id="azq:G3580_12235"/>
<dbReference type="SUPFAM" id="SSF47384">
    <property type="entry name" value="Homodimeric domain of signal transducing histidine kinase"/>
    <property type="match status" value="1"/>
</dbReference>
<evidence type="ECO:0000256" key="10">
    <source>
        <dbReference type="ARBA" id="ARBA00023136"/>
    </source>
</evidence>
<dbReference type="GO" id="GO:0005886">
    <property type="term" value="C:plasma membrane"/>
    <property type="evidence" value="ECO:0007669"/>
    <property type="project" value="TreeGrafter"/>
</dbReference>
<dbReference type="InterPro" id="IPR003661">
    <property type="entry name" value="HisK_dim/P_dom"/>
</dbReference>
<sequence length="463" mass="49835">MMLRSFRARSLHSRLLLLLFLPVTVVLAISVVADYRTAVHLSNDSYDQVLLGMATALASRLERDADDAPLELDLPAAAEAVLRADRVDAVRYQVVMQDGRMIAGDKALSVISLRPAPDEHRFGDVQIGGTPMRFVALGHAGPGGRATVVVAQTLRRRQQVTGDILGAVIWPNVVLLTITVAVIYFGVRVGLRPLARLGGRIDARAQDDFGPLDEGMVPYETRPLVAAINRLMARVEAAGRAQQVFLSNAAHQLGTPLAGMQTQLELAEQDFPAAARDRLLRLRNAVAHLVHLTRQMLALARSAPEAHPAMPQATVDLAELVEGCASDALDAALRRDVELSFEPAEARIFGVAWLLHELLMNLIDNAIAYAPSGGHVVVRCGRQGEVAWLEVEDDGPGIAPDERERIFARFYRGRAAAPGGSGLGLAIAREVADRHRATIAVGEGAGGHGTRIRVSFPGVRDTS</sequence>
<dbReference type="SMART" id="SM00388">
    <property type="entry name" value="HisKA"/>
    <property type="match status" value="1"/>
</dbReference>
<dbReference type="PROSITE" id="PS50109">
    <property type="entry name" value="HIS_KIN"/>
    <property type="match status" value="1"/>
</dbReference>
<reference evidence="14 15" key="1">
    <citation type="submission" date="2020-02" db="EMBL/GenBank/DDBJ databases">
        <title>Nitrogenibacter mangrovi gen. nov., sp. nov. isolated from mangrove sediment, a denitrifying betaproteobacterium.</title>
        <authorList>
            <person name="Liao H."/>
            <person name="Tian Y."/>
        </authorList>
    </citation>
    <scope>NUCLEOTIDE SEQUENCE [LARGE SCALE GENOMIC DNA]</scope>
    <source>
        <strain evidence="14 15">M9-3-2</strain>
    </source>
</reference>
<dbReference type="AlphaFoldDB" id="A0A6C1B4C0"/>
<dbReference type="RefSeq" id="WP_173765894.1">
    <property type="nucleotide sequence ID" value="NZ_CP048836.1"/>
</dbReference>
<dbReference type="SUPFAM" id="SSF55874">
    <property type="entry name" value="ATPase domain of HSP90 chaperone/DNA topoisomerase II/histidine kinase"/>
    <property type="match status" value="1"/>
</dbReference>
<dbReference type="Gene3D" id="1.10.287.130">
    <property type="match status" value="1"/>
</dbReference>
<evidence type="ECO:0000256" key="9">
    <source>
        <dbReference type="ARBA" id="ARBA00023012"/>
    </source>
</evidence>
<dbReference type="Pfam" id="PF00512">
    <property type="entry name" value="HisKA"/>
    <property type="match status" value="1"/>
</dbReference>
<dbReference type="InterPro" id="IPR003594">
    <property type="entry name" value="HATPase_dom"/>
</dbReference>
<evidence type="ECO:0000256" key="2">
    <source>
        <dbReference type="ARBA" id="ARBA00004370"/>
    </source>
</evidence>
<gene>
    <name evidence="14" type="ORF">G3580_12235</name>
</gene>
<keyword evidence="7 14" id="KW-0418">Kinase</keyword>
<evidence type="ECO:0000256" key="11">
    <source>
        <dbReference type="SAM" id="Phobius"/>
    </source>
</evidence>
<evidence type="ECO:0000256" key="1">
    <source>
        <dbReference type="ARBA" id="ARBA00000085"/>
    </source>
</evidence>
<keyword evidence="10 11" id="KW-0472">Membrane</keyword>
<evidence type="ECO:0000259" key="12">
    <source>
        <dbReference type="PROSITE" id="PS50109"/>
    </source>
</evidence>
<dbReference type="InterPro" id="IPR036890">
    <property type="entry name" value="HATPase_C_sf"/>
</dbReference>
<keyword evidence="6 11" id="KW-0812">Transmembrane</keyword>
<name>A0A6C1B4C0_9RHOO</name>
<dbReference type="Proteomes" id="UP000501991">
    <property type="component" value="Chromosome"/>
</dbReference>
<feature type="transmembrane region" description="Helical" evidence="11">
    <location>
        <begin position="164"/>
        <end position="187"/>
    </location>
</feature>
<dbReference type="Gene3D" id="3.30.565.10">
    <property type="entry name" value="Histidine kinase-like ATPase, C-terminal domain"/>
    <property type="match status" value="1"/>
</dbReference>
<dbReference type="PANTHER" id="PTHR45436">
    <property type="entry name" value="SENSOR HISTIDINE KINASE YKOH"/>
    <property type="match status" value="1"/>
</dbReference>
<proteinExistence type="predicted"/>
<comment type="catalytic activity">
    <reaction evidence="1">
        <text>ATP + protein L-histidine = ADP + protein N-phospho-L-histidine.</text>
        <dbReference type="EC" id="2.7.13.3"/>
    </reaction>
</comment>
<dbReference type="InterPro" id="IPR036097">
    <property type="entry name" value="HisK_dim/P_sf"/>
</dbReference>
<evidence type="ECO:0000259" key="13">
    <source>
        <dbReference type="PROSITE" id="PS50885"/>
    </source>
</evidence>
<evidence type="ECO:0000256" key="8">
    <source>
        <dbReference type="ARBA" id="ARBA00022989"/>
    </source>
</evidence>
<evidence type="ECO:0000256" key="7">
    <source>
        <dbReference type="ARBA" id="ARBA00022777"/>
    </source>
</evidence>
<keyword evidence="4" id="KW-0597">Phosphoprotein</keyword>
<dbReference type="InterPro" id="IPR050428">
    <property type="entry name" value="TCS_sensor_his_kinase"/>
</dbReference>
<evidence type="ECO:0000313" key="14">
    <source>
        <dbReference type="EMBL" id="QID18337.1"/>
    </source>
</evidence>
<dbReference type="PROSITE" id="PS50885">
    <property type="entry name" value="HAMP"/>
    <property type="match status" value="1"/>
</dbReference>
<dbReference type="PANTHER" id="PTHR45436:SF1">
    <property type="entry name" value="SENSOR PROTEIN QSEC"/>
    <property type="match status" value="1"/>
</dbReference>
<evidence type="ECO:0000256" key="3">
    <source>
        <dbReference type="ARBA" id="ARBA00012438"/>
    </source>
</evidence>
<dbReference type="CDD" id="cd00082">
    <property type="entry name" value="HisKA"/>
    <property type="match status" value="1"/>
</dbReference>
<keyword evidence="8 11" id="KW-1133">Transmembrane helix</keyword>
<dbReference type="Pfam" id="PF08521">
    <property type="entry name" value="2CSK_N"/>
    <property type="match status" value="1"/>
</dbReference>
<comment type="subcellular location">
    <subcellularLocation>
        <location evidence="2">Membrane</location>
    </subcellularLocation>
</comment>
<dbReference type="Pfam" id="PF02518">
    <property type="entry name" value="HATPase_c"/>
    <property type="match status" value="1"/>
</dbReference>
<keyword evidence="5" id="KW-0808">Transferase</keyword>
<dbReference type="CDD" id="cd00075">
    <property type="entry name" value="HATPase"/>
    <property type="match status" value="1"/>
</dbReference>
<keyword evidence="9" id="KW-0902">Two-component regulatory system</keyword>
<evidence type="ECO:0000256" key="4">
    <source>
        <dbReference type="ARBA" id="ARBA00022553"/>
    </source>
</evidence>
<dbReference type="InterPro" id="IPR005467">
    <property type="entry name" value="His_kinase_dom"/>
</dbReference>
<dbReference type="InterPro" id="IPR003660">
    <property type="entry name" value="HAMP_dom"/>
</dbReference>
<evidence type="ECO:0000256" key="6">
    <source>
        <dbReference type="ARBA" id="ARBA00022692"/>
    </source>
</evidence>
<keyword evidence="15" id="KW-1185">Reference proteome</keyword>
<dbReference type="SMART" id="SM00387">
    <property type="entry name" value="HATPase_c"/>
    <property type="match status" value="1"/>
</dbReference>
<evidence type="ECO:0000256" key="5">
    <source>
        <dbReference type="ARBA" id="ARBA00022679"/>
    </source>
</evidence>